<reference evidence="8 9" key="1">
    <citation type="submission" date="2016-03" db="EMBL/GenBank/DDBJ databases">
        <title>Complete genome sequence of Pedobacter cryoconitis PAMC 27485.</title>
        <authorList>
            <person name="Lee J."/>
            <person name="Kim O.-S."/>
        </authorList>
    </citation>
    <scope>NUCLEOTIDE SEQUENCE [LARGE SCALE GENOMIC DNA]</scope>
    <source>
        <strain evidence="8 9">PAMC 27485</strain>
    </source>
</reference>
<dbReference type="Proteomes" id="UP000071561">
    <property type="component" value="Chromosome"/>
</dbReference>
<dbReference type="InterPro" id="IPR011990">
    <property type="entry name" value="TPR-like_helical_dom_sf"/>
</dbReference>
<feature type="domain" description="SusD-like N-terminal" evidence="7">
    <location>
        <begin position="80"/>
        <end position="222"/>
    </location>
</feature>
<evidence type="ECO:0000256" key="4">
    <source>
        <dbReference type="ARBA" id="ARBA00023136"/>
    </source>
</evidence>
<dbReference type="PATRIC" id="fig|188932.3.peg.2929"/>
<evidence type="ECO:0000259" key="7">
    <source>
        <dbReference type="Pfam" id="PF14322"/>
    </source>
</evidence>
<dbReference type="InterPro" id="IPR033985">
    <property type="entry name" value="SusD-like_N"/>
</dbReference>
<evidence type="ECO:0000256" key="5">
    <source>
        <dbReference type="ARBA" id="ARBA00023237"/>
    </source>
</evidence>
<dbReference type="InterPro" id="IPR012944">
    <property type="entry name" value="SusD_RagB_dom"/>
</dbReference>
<keyword evidence="3" id="KW-0732">Signal</keyword>
<dbReference type="SUPFAM" id="SSF48452">
    <property type="entry name" value="TPR-like"/>
    <property type="match status" value="1"/>
</dbReference>
<dbReference type="KEGG" id="pcm:AY601_2811"/>
<keyword evidence="9" id="KW-1185">Reference proteome</keyword>
<accession>A0A127VEB9</accession>
<protein>
    <recommendedName>
        <fullName evidence="10">SusD-like starch-binding protein associating with outer membrane</fullName>
    </recommendedName>
</protein>
<sequence length="457" mass="51153">MRTKYLILFATLLIFGTGCRKYVEIEQKNVRTLKYTTDFRYVMNNIQNLEGTCSYPIFSGDDTEITDPSRILAMDDIQSNVYTWSAKYTSDSQGDSDWNGLYKTIYTCNEVIAGVRDSQGGTNADKEQIYAEALVHRAYAYLILVNMYGKQYNSATSSTDLGVPLLLTPNLYTSLKRQPVAAVYAQIQKDLTESVSRLPALPDYNMKPAKVSAYAILSRTYLNMRDFNRAGLYADSSLTLQSTLLDLQKYATAPGTVPTRLNDPEVLLSKTTGVTVTAVSISNDLLTSMGTRDLRYQIFTGARSVFGRSFSGTFTGRAYSRYLLNGEFVIVNGPSVPEMMLVKAECLARAGNATSAISMVNNLRKKRFLPADYTDLPTGTADAALQTVIDEKRKEFVGSGMRWFDQKRLNLDPAFAQTKTRTFKNQTYTLAPNSNRYIFPIGDKYILLSPELEQNPR</sequence>
<feature type="domain" description="RagB/SusD" evidence="6">
    <location>
        <begin position="338"/>
        <end position="456"/>
    </location>
</feature>
<evidence type="ECO:0000256" key="2">
    <source>
        <dbReference type="ARBA" id="ARBA00006275"/>
    </source>
</evidence>
<comment type="subcellular location">
    <subcellularLocation>
        <location evidence="1">Cell outer membrane</location>
    </subcellularLocation>
</comment>
<dbReference type="Pfam" id="PF07980">
    <property type="entry name" value="SusD_RagB"/>
    <property type="match status" value="1"/>
</dbReference>
<dbReference type="PROSITE" id="PS51257">
    <property type="entry name" value="PROKAR_LIPOPROTEIN"/>
    <property type="match status" value="1"/>
</dbReference>
<evidence type="ECO:0000256" key="3">
    <source>
        <dbReference type="ARBA" id="ARBA00022729"/>
    </source>
</evidence>
<evidence type="ECO:0000313" key="9">
    <source>
        <dbReference type="Proteomes" id="UP000071561"/>
    </source>
</evidence>
<evidence type="ECO:0000313" key="8">
    <source>
        <dbReference type="EMBL" id="AMP99693.1"/>
    </source>
</evidence>
<keyword evidence="4" id="KW-0472">Membrane</keyword>
<evidence type="ECO:0000256" key="1">
    <source>
        <dbReference type="ARBA" id="ARBA00004442"/>
    </source>
</evidence>
<dbReference type="OrthoDB" id="629561at2"/>
<dbReference type="GO" id="GO:0009279">
    <property type="term" value="C:cell outer membrane"/>
    <property type="evidence" value="ECO:0007669"/>
    <property type="project" value="UniProtKB-SubCell"/>
</dbReference>
<dbReference type="RefSeq" id="WP_068402079.1">
    <property type="nucleotide sequence ID" value="NZ_CP014504.1"/>
</dbReference>
<organism evidence="8 9">
    <name type="scientific">Pedobacter cryoconitis</name>
    <dbReference type="NCBI Taxonomy" id="188932"/>
    <lineage>
        <taxon>Bacteria</taxon>
        <taxon>Pseudomonadati</taxon>
        <taxon>Bacteroidota</taxon>
        <taxon>Sphingobacteriia</taxon>
        <taxon>Sphingobacteriales</taxon>
        <taxon>Sphingobacteriaceae</taxon>
        <taxon>Pedobacter</taxon>
    </lineage>
</organism>
<keyword evidence="5" id="KW-0998">Cell outer membrane</keyword>
<name>A0A127VEB9_9SPHI</name>
<gene>
    <name evidence="8" type="ORF">AY601_2811</name>
</gene>
<dbReference type="AlphaFoldDB" id="A0A127VEB9"/>
<evidence type="ECO:0008006" key="10">
    <source>
        <dbReference type="Google" id="ProtNLM"/>
    </source>
</evidence>
<dbReference type="Pfam" id="PF14322">
    <property type="entry name" value="SusD-like_3"/>
    <property type="match status" value="1"/>
</dbReference>
<evidence type="ECO:0000259" key="6">
    <source>
        <dbReference type="Pfam" id="PF07980"/>
    </source>
</evidence>
<proteinExistence type="inferred from homology"/>
<dbReference type="Gene3D" id="1.25.40.390">
    <property type="match status" value="2"/>
</dbReference>
<dbReference type="EMBL" id="CP014504">
    <property type="protein sequence ID" value="AMP99693.1"/>
    <property type="molecule type" value="Genomic_DNA"/>
</dbReference>
<comment type="similarity">
    <text evidence="2">Belongs to the SusD family.</text>
</comment>